<dbReference type="Pfam" id="PF12971">
    <property type="entry name" value="NAGLU_N"/>
    <property type="match status" value="1"/>
</dbReference>
<dbReference type="EMBL" id="JBJYXY010000001">
    <property type="protein sequence ID" value="MFN2974173.1"/>
    <property type="molecule type" value="Genomic_DNA"/>
</dbReference>
<protein>
    <submittedName>
        <fullName evidence="6">Alpha-N-acetylglucosaminidase</fullName>
    </submittedName>
</protein>
<gene>
    <name evidence="6" type="ORF">ACK2TP_00215</name>
</gene>
<evidence type="ECO:0000256" key="2">
    <source>
        <dbReference type="SAM" id="SignalP"/>
    </source>
</evidence>
<evidence type="ECO:0000259" key="4">
    <source>
        <dbReference type="Pfam" id="PF12971"/>
    </source>
</evidence>
<dbReference type="InterPro" id="IPR024732">
    <property type="entry name" value="NAGLU_C"/>
</dbReference>
<evidence type="ECO:0000313" key="7">
    <source>
        <dbReference type="Proteomes" id="UP001634747"/>
    </source>
</evidence>
<feature type="chain" id="PRO_5045931644" evidence="2">
    <location>
        <begin position="22"/>
        <end position="735"/>
    </location>
</feature>
<keyword evidence="2" id="KW-0732">Signal</keyword>
<dbReference type="InterPro" id="IPR024733">
    <property type="entry name" value="NAGLU_tim-barrel"/>
</dbReference>
<keyword evidence="7" id="KW-1185">Reference proteome</keyword>
<dbReference type="InterPro" id="IPR029018">
    <property type="entry name" value="Hex-like_dom2"/>
</dbReference>
<proteinExistence type="predicted"/>
<dbReference type="Proteomes" id="UP001634747">
    <property type="component" value="Unassembled WGS sequence"/>
</dbReference>
<dbReference type="Gene3D" id="1.20.120.670">
    <property type="entry name" value="N-acetyl-b-d-glucoasminidase"/>
    <property type="match status" value="1"/>
</dbReference>
<keyword evidence="1" id="KW-0378">Hydrolase</keyword>
<feature type="domain" description="Alpha-N-acetylglucosaminidase N-terminal" evidence="4">
    <location>
        <begin position="26"/>
        <end position="109"/>
    </location>
</feature>
<dbReference type="Gene3D" id="3.30.379.10">
    <property type="entry name" value="Chitobiase/beta-hexosaminidase domain 2-like"/>
    <property type="match status" value="1"/>
</dbReference>
<evidence type="ECO:0000259" key="5">
    <source>
        <dbReference type="Pfam" id="PF12972"/>
    </source>
</evidence>
<dbReference type="PANTHER" id="PTHR12872">
    <property type="entry name" value="ALPHA-N-ACETYLGLUCOSAMINIDASE"/>
    <property type="match status" value="1"/>
</dbReference>
<evidence type="ECO:0000313" key="6">
    <source>
        <dbReference type="EMBL" id="MFN2974173.1"/>
    </source>
</evidence>
<name>A0ABW9KFG9_9BACT</name>
<feature type="signal peptide" evidence="2">
    <location>
        <begin position="1"/>
        <end position="21"/>
    </location>
</feature>
<reference evidence="6 7" key="1">
    <citation type="submission" date="2024-12" db="EMBL/GenBank/DDBJ databases">
        <authorList>
            <person name="Lee Y."/>
        </authorList>
    </citation>
    <scope>NUCLEOTIDE SEQUENCE [LARGE SCALE GENOMIC DNA]</scope>
    <source>
        <strain evidence="6 7">03SUJ4</strain>
    </source>
</reference>
<dbReference type="InterPro" id="IPR007781">
    <property type="entry name" value="NAGLU"/>
</dbReference>
<dbReference type="Gene3D" id="3.20.20.80">
    <property type="entry name" value="Glycosidases"/>
    <property type="match status" value="1"/>
</dbReference>
<feature type="domain" description="Alpha-N-acetylglucosaminidase C-terminal" evidence="5">
    <location>
        <begin position="452"/>
        <end position="720"/>
    </location>
</feature>
<dbReference type="Pfam" id="PF12972">
    <property type="entry name" value="NAGLU_C"/>
    <property type="match status" value="1"/>
</dbReference>
<feature type="domain" description="Alpha-N-acetylglucosaminidase tim-barrel" evidence="3">
    <location>
        <begin position="123"/>
        <end position="443"/>
    </location>
</feature>
<organism evidence="6 7">
    <name type="scientific">Terriglobus aquaticus</name>
    <dbReference type="NCBI Taxonomy" id="940139"/>
    <lineage>
        <taxon>Bacteria</taxon>
        <taxon>Pseudomonadati</taxon>
        <taxon>Acidobacteriota</taxon>
        <taxon>Terriglobia</taxon>
        <taxon>Terriglobales</taxon>
        <taxon>Acidobacteriaceae</taxon>
        <taxon>Terriglobus</taxon>
    </lineage>
</organism>
<evidence type="ECO:0000256" key="1">
    <source>
        <dbReference type="ARBA" id="ARBA00022801"/>
    </source>
</evidence>
<comment type="caution">
    <text evidence="6">The sequence shown here is derived from an EMBL/GenBank/DDBJ whole genome shotgun (WGS) entry which is preliminary data.</text>
</comment>
<accession>A0ABW9KFG9</accession>
<sequence>MLTRALCLVCLLLLLVVPARAQGTLAAAEGVVRRELPGLSQQIHLQLQPGDYAGESDGFRITGGAGDIHVSAATVPTLLFGVNWYLKYTAHLNISTNGSRVSGVTTLPAVTQPIVKPALYPFRYALNENTDGYTTPYWDFDRWQHEIDVLALSGFNAILIQRGNDLAVYEAFRAMGYGDADIRNWITQPAHQNWQWMGNMCCFLEPISLDLMQKRAESARRIMDMLRSLGMTPVLPGFWGVVPADFAKHVPGARVVTQTNPWNGFQRPGWLDPRDPSFAKVAAAFYASQQKLFGPTTLYDMETFQEGGQSGDVPVSEAARAIQVALNKAHPDALWFMMAWQDNPKPALIDGVDRSKILIADIEQGRIPRDNREADFKGARWLFGGLWEFGGRTTMGAPLYDYAKRMPQAEHAAGSHLSGTALFTEGLDTNPFAYDLYTEMAWRPEPVDLQQWTAEYARRRYGAADAHAERAWQIIQRTVYGYRADGNMEHGERDAAHESIFNAEPSLTATRTGHWAPDVLRYNADDLKPALVELLQVAPELRGSQAYQYDLVDLARQVLANDARRQLPLIRSAYESKDRDAFKARTAEWLRSMDTMDALLATNQYFLLGRWLSYLPAWAAPGAGRAAIELDARSILTTWGDREASKDLHEYGNKDWAGLVRTYYEPRWRLYFDSLDHGLETNSPPVPIDWYAFGERWNHGTESFSAQPTGDAYGMASKVAESLHLSPNVEAKGAN</sequence>
<dbReference type="RefSeq" id="WP_344687153.1">
    <property type="nucleotide sequence ID" value="NZ_BAABBH010000001.1"/>
</dbReference>
<dbReference type="PANTHER" id="PTHR12872:SF1">
    <property type="entry name" value="ALPHA-N-ACETYLGLUCOSAMINIDASE"/>
    <property type="match status" value="1"/>
</dbReference>
<dbReference type="InterPro" id="IPR024240">
    <property type="entry name" value="NAGLU_N"/>
</dbReference>
<evidence type="ECO:0000259" key="3">
    <source>
        <dbReference type="Pfam" id="PF05089"/>
    </source>
</evidence>
<dbReference type="Pfam" id="PF05089">
    <property type="entry name" value="NAGLU"/>
    <property type="match status" value="1"/>
</dbReference>